<dbReference type="FunCoup" id="G4TAV7">
    <property type="interactions" value="100"/>
</dbReference>
<dbReference type="eggNOG" id="KOG1973">
    <property type="taxonomic scope" value="Eukaryota"/>
</dbReference>
<dbReference type="InterPro" id="IPR028651">
    <property type="entry name" value="ING_fam"/>
</dbReference>
<dbReference type="OMA" id="YEWFHWK"/>
<evidence type="ECO:0000256" key="13">
    <source>
        <dbReference type="RuleBase" id="RU361213"/>
    </source>
</evidence>
<feature type="compositionally biased region" description="Low complexity" evidence="14">
    <location>
        <begin position="213"/>
        <end position="229"/>
    </location>
</feature>
<feature type="binding site" evidence="11">
    <location>
        <position position="383"/>
    </location>
    <ligand>
        <name>Zn(2+)</name>
        <dbReference type="ChEBI" id="CHEBI:29105"/>
        <label>1</label>
    </ligand>
</feature>
<feature type="binding site" evidence="11">
    <location>
        <position position="374"/>
    </location>
    <ligand>
        <name>Zn(2+)</name>
        <dbReference type="ChEBI" id="CHEBI:29105"/>
        <label>2</label>
    </ligand>
</feature>
<comment type="subunit">
    <text evidence="13">Component of an histone acetyltransferase complex. Interacts with H3K4me3 and to a lesser extent with H3K4me2.</text>
</comment>
<feature type="region of interest" description="Disordered" evidence="14">
    <location>
        <begin position="213"/>
        <end position="348"/>
    </location>
</feature>
<feature type="site" description="Histone H3K4me3 binding" evidence="10">
    <location>
        <position position="354"/>
    </location>
</feature>
<accession>G4TAV7</accession>
<evidence type="ECO:0000256" key="12">
    <source>
        <dbReference type="PROSITE-ProRule" id="PRU00146"/>
    </source>
</evidence>
<feature type="site" description="Histone H3K4me3 binding" evidence="10">
    <location>
        <position position="365"/>
    </location>
</feature>
<evidence type="ECO:0000256" key="5">
    <source>
        <dbReference type="ARBA" id="ARBA00022833"/>
    </source>
</evidence>
<dbReference type="AlphaFoldDB" id="G4TAV7"/>
<dbReference type="InParanoid" id="G4TAV7"/>
<dbReference type="Gene3D" id="6.10.140.1740">
    <property type="match status" value="1"/>
</dbReference>
<evidence type="ECO:0000256" key="9">
    <source>
        <dbReference type="ARBA" id="ARBA00023242"/>
    </source>
</evidence>
<evidence type="ECO:0000256" key="14">
    <source>
        <dbReference type="SAM" id="MobiDB-lite"/>
    </source>
</evidence>
<evidence type="ECO:0000256" key="1">
    <source>
        <dbReference type="ARBA" id="ARBA00004123"/>
    </source>
</evidence>
<comment type="domain">
    <text evidence="13">The PHD-type zinc finger mediates the binding to H3K4me3.</text>
</comment>
<dbReference type="SMART" id="SM01408">
    <property type="entry name" value="ING"/>
    <property type="match status" value="1"/>
</dbReference>
<dbReference type="Pfam" id="PF12998">
    <property type="entry name" value="ING"/>
    <property type="match status" value="1"/>
</dbReference>
<keyword evidence="17" id="KW-1185">Reference proteome</keyword>
<keyword evidence="7" id="KW-0805">Transcription regulation</keyword>
<dbReference type="InterPro" id="IPR024610">
    <property type="entry name" value="ING_N_histone-binding"/>
</dbReference>
<feature type="binding site" evidence="11">
    <location>
        <position position="357"/>
    </location>
    <ligand>
        <name>Zn(2+)</name>
        <dbReference type="ChEBI" id="CHEBI:29105"/>
        <label>1</label>
    </ligand>
</feature>
<comment type="caution">
    <text evidence="16">The sequence shown here is derived from an EMBL/GenBank/DDBJ whole genome shotgun (WGS) entry which is preliminary data.</text>
</comment>
<evidence type="ECO:0000256" key="10">
    <source>
        <dbReference type="PIRSR" id="PIRSR628651-50"/>
    </source>
</evidence>
<dbReference type="Proteomes" id="UP000007148">
    <property type="component" value="Unassembled WGS sequence"/>
</dbReference>
<dbReference type="HOGENOM" id="CLU_031900_2_0_1"/>
<keyword evidence="5 11" id="KW-0862">Zinc</keyword>
<feature type="binding site" evidence="11">
    <location>
        <position position="380"/>
    </location>
    <ligand>
        <name>Zn(2+)</name>
        <dbReference type="ChEBI" id="CHEBI:29105"/>
        <label>1</label>
    </ligand>
</feature>
<feature type="compositionally biased region" description="Low complexity" evidence="14">
    <location>
        <begin position="246"/>
        <end position="261"/>
    </location>
</feature>
<evidence type="ECO:0000256" key="4">
    <source>
        <dbReference type="ARBA" id="ARBA00022771"/>
    </source>
</evidence>
<evidence type="ECO:0000256" key="11">
    <source>
        <dbReference type="PIRSR" id="PIRSR628651-51"/>
    </source>
</evidence>
<dbReference type="PANTHER" id="PTHR10333">
    <property type="entry name" value="INHIBITOR OF GROWTH PROTEIN"/>
    <property type="match status" value="1"/>
</dbReference>
<dbReference type="CDD" id="cd16858">
    <property type="entry name" value="ING_ING3_Yng2p"/>
    <property type="match status" value="1"/>
</dbReference>
<dbReference type="GO" id="GO:0008270">
    <property type="term" value="F:zinc ion binding"/>
    <property type="evidence" value="ECO:0007669"/>
    <property type="project" value="UniProtKB-KW"/>
</dbReference>
<feature type="compositionally biased region" description="Polar residues" evidence="14">
    <location>
        <begin position="310"/>
        <end position="323"/>
    </location>
</feature>
<dbReference type="SMART" id="SM00249">
    <property type="entry name" value="PHD"/>
    <property type="match status" value="1"/>
</dbReference>
<keyword evidence="6 13" id="KW-0156">Chromatin regulator</keyword>
<feature type="binding site" evidence="11">
    <location>
        <position position="396"/>
    </location>
    <ligand>
        <name>Zn(2+)</name>
        <dbReference type="ChEBI" id="CHEBI:29105"/>
        <label>2</label>
    </ligand>
</feature>
<dbReference type="EMBL" id="CAFZ01000033">
    <property type="protein sequence ID" value="CCA68441.1"/>
    <property type="molecule type" value="Genomic_DNA"/>
</dbReference>
<feature type="site" description="Histone H3K4me3 binding" evidence="10">
    <location>
        <position position="369"/>
    </location>
</feature>
<dbReference type="OrthoDB" id="5411773at2759"/>
<dbReference type="InterPro" id="IPR001965">
    <property type="entry name" value="Znf_PHD"/>
</dbReference>
<proteinExistence type="inferred from homology"/>
<comment type="subcellular location">
    <subcellularLocation>
        <location evidence="1 13">Nucleus</location>
    </subcellularLocation>
</comment>
<feature type="binding site" evidence="11">
    <location>
        <position position="399"/>
    </location>
    <ligand>
        <name>Zn(2+)</name>
        <dbReference type="ChEBI" id="CHEBI:29105"/>
        <label>2</label>
    </ligand>
</feature>
<keyword evidence="4 12" id="KW-0863">Zinc-finger</keyword>
<evidence type="ECO:0000256" key="2">
    <source>
        <dbReference type="ARBA" id="ARBA00010210"/>
    </source>
</evidence>
<evidence type="ECO:0000256" key="3">
    <source>
        <dbReference type="ARBA" id="ARBA00022723"/>
    </source>
</evidence>
<dbReference type="CDD" id="cd15505">
    <property type="entry name" value="PHD_ING"/>
    <property type="match status" value="1"/>
</dbReference>
<reference evidence="16 17" key="1">
    <citation type="journal article" date="2011" name="PLoS Pathog.">
        <title>Endophytic Life Strategies Decoded by Genome and Transcriptome Analyses of the Mutualistic Root Symbiont Piriformospora indica.</title>
        <authorList>
            <person name="Zuccaro A."/>
            <person name="Lahrmann U."/>
            <person name="Guldener U."/>
            <person name="Langen G."/>
            <person name="Pfiffi S."/>
            <person name="Biedenkopf D."/>
            <person name="Wong P."/>
            <person name="Samans B."/>
            <person name="Grimm C."/>
            <person name="Basiewicz M."/>
            <person name="Murat C."/>
            <person name="Martin F."/>
            <person name="Kogel K.H."/>
        </authorList>
    </citation>
    <scope>NUCLEOTIDE SEQUENCE [LARGE SCALE GENOMIC DNA]</scope>
    <source>
        <strain evidence="16 17">DSM 11827</strain>
    </source>
</reference>
<feature type="domain" description="PHD-type" evidence="15">
    <location>
        <begin position="352"/>
        <end position="402"/>
    </location>
</feature>
<evidence type="ECO:0000256" key="6">
    <source>
        <dbReference type="ARBA" id="ARBA00022853"/>
    </source>
</evidence>
<organism evidence="16 17">
    <name type="scientific">Serendipita indica (strain DSM 11827)</name>
    <name type="common">Root endophyte fungus</name>
    <name type="synonym">Piriformospora indica</name>
    <dbReference type="NCBI Taxonomy" id="1109443"/>
    <lineage>
        <taxon>Eukaryota</taxon>
        <taxon>Fungi</taxon>
        <taxon>Dikarya</taxon>
        <taxon>Basidiomycota</taxon>
        <taxon>Agaricomycotina</taxon>
        <taxon>Agaricomycetes</taxon>
        <taxon>Sebacinales</taxon>
        <taxon>Serendipitaceae</taxon>
        <taxon>Serendipita</taxon>
    </lineage>
</organism>
<evidence type="ECO:0000256" key="8">
    <source>
        <dbReference type="ARBA" id="ARBA00023163"/>
    </source>
</evidence>
<dbReference type="InterPro" id="IPR011011">
    <property type="entry name" value="Znf_FYVE_PHD"/>
</dbReference>
<evidence type="ECO:0000313" key="17">
    <source>
        <dbReference type="Proteomes" id="UP000007148"/>
    </source>
</evidence>
<dbReference type="PROSITE" id="PS50016">
    <property type="entry name" value="ZF_PHD_2"/>
    <property type="match status" value="1"/>
</dbReference>
<dbReference type="PANTHER" id="PTHR10333:SF103">
    <property type="entry name" value="INHIBITOR OF GROWTH PROTEIN 3"/>
    <property type="match status" value="1"/>
</dbReference>
<feature type="site" description="Histone H3K4me3 binding" evidence="10">
    <location>
        <position position="378"/>
    </location>
</feature>
<dbReference type="GO" id="GO:0005634">
    <property type="term" value="C:nucleus"/>
    <property type="evidence" value="ECO:0007669"/>
    <property type="project" value="UniProtKB-SubCell"/>
</dbReference>
<dbReference type="SUPFAM" id="SSF57903">
    <property type="entry name" value="FYVE/PHD zinc finger"/>
    <property type="match status" value="1"/>
</dbReference>
<evidence type="ECO:0000256" key="7">
    <source>
        <dbReference type="ARBA" id="ARBA00023015"/>
    </source>
</evidence>
<dbReference type="STRING" id="1109443.G4TAV7"/>
<feature type="binding site" evidence="11">
    <location>
        <position position="368"/>
    </location>
    <ligand>
        <name>Zn(2+)</name>
        <dbReference type="ChEBI" id="CHEBI:29105"/>
        <label>2</label>
    </ligand>
</feature>
<comment type="function">
    <text evidence="13">Component of an histone acetyltransferase complex.</text>
</comment>
<comment type="similarity">
    <text evidence="2 13">Belongs to the ING family.</text>
</comment>
<dbReference type="GO" id="GO:0006325">
    <property type="term" value="P:chromatin organization"/>
    <property type="evidence" value="ECO:0007669"/>
    <property type="project" value="UniProtKB-KW"/>
</dbReference>
<keyword evidence="9 13" id="KW-0539">Nucleus</keyword>
<dbReference type="InterPro" id="IPR019787">
    <property type="entry name" value="Znf_PHD-finger"/>
</dbReference>
<name>G4TAV7_SERID</name>
<evidence type="ECO:0000313" key="16">
    <source>
        <dbReference type="EMBL" id="CCA68441.1"/>
    </source>
</evidence>
<feature type="compositionally biased region" description="Low complexity" evidence="14">
    <location>
        <begin position="270"/>
        <end position="309"/>
    </location>
</feature>
<gene>
    <name evidence="16" type="ORF">PIIN_02305</name>
</gene>
<keyword evidence="3 11" id="KW-0479">Metal-binding</keyword>
<keyword evidence="8" id="KW-0804">Transcription</keyword>
<dbReference type="GO" id="GO:0000785">
    <property type="term" value="C:chromatin"/>
    <property type="evidence" value="ECO:0007669"/>
    <property type="project" value="UniProtKB-ARBA"/>
</dbReference>
<sequence length="428" mass="45046">MATAAGEEAAVIAQEFIISTLIICTHEFELTLPRIGLDNVPAEVQFLLAEMRERECRINELQMRIQPRAAQYIRHASKGTINDKDTQTLERVSADYELISRLSDEKVDLAHRLKDLLIKHSNRLQAELSRITNPGGDTYNRPAYLPATGRASSAALGTSGGHTATSVQPESLVFSGASRTPITNVVSTLKAETSTAATAAASTPAPVPVVVEPAPSVSSAPSPAATPAANKRRRLNATQSSSSIQPATAMPAPSTPSAPRSAPRPPNGGATLAPTTPSVPSTPASGRPRRAASAAATNVSPTPNNNSSAGRNTSESTSMSTATNGGDEQDAEAADDASSNAGDDVDMEGDDGPYCLCQEKSYGEMIGCDNGADCPYQWFHVACVKVQKPLPPTWYCDICTEKLGFVDNTGTTQAQASGSERAARKRRR</sequence>
<protein>
    <recommendedName>
        <fullName evidence="13">Chromatin modification-related protein</fullName>
    </recommendedName>
</protein>
<dbReference type="Gene3D" id="3.30.40.10">
    <property type="entry name" value="Zinc/RING finger domain, C3HC4 (zinc finger)"/>
    <property type="match status" value="1"/>
</dbReference>
<feature type="compositionally biased region" description="Polar residues" evidence="14">
    <location>
        <begin position="236"/>
        <end position="245"/>
    </location>
</feature>
<dbReference type="InterPro" id="IPR013083">
    <property type="entry name" value="Znf_RING/FYVE/PHD"/>
</dbReference>
<evidence type="ECO:0000259" key="15">
    <source>
        <dbReference type="PROSITE" id="PS50016"/>
    </source>
</evidence>
<feature type="binding site" evidence="11">
    <location>
        <position position="355"/>
    </location>
    <ligand>
        <name>Zn(2+)</name>
        <dbReference type="ChEBI" id="CHEBI:29105"/>
        <label>1</label>
    </ligand>
</feature>